<protein>
    <submittedName>
        <fullName evidence="2">Uncharacterized protein</fullName>
    </submittedName>
</protein>
<feature type="non-terminal residue" evidence="2">
    <location>
        <position position="167"/>
    </location>
</feature>
<evidence type="ECO:0000313" key="2">
    <source>
        <dbReference type="EMBL" id="ESP03670.1"/>
    </source>
</evidence>
<dbReference type="HOGENOM" id="CLU_075391_1_0_1"/>
<dbReference type="OrthoDB" id="10056816at2759"/>
<dbReference type="GeneID" id="20252675"/>
<organism evidence="2 3">
    <name type="scientific">Lottia gigantea</name>
    <name type="common">Giant owl limpet</name>
    <dbReference type="NCBI Taxonomy" id="225164"/>
    <lineage>
        <taxon>Eukaryota</taxon>
        <taxon>Metazoa</taxon>
        <taxon>Spiralia</taxon>
        <taxon>Lophotrochozoa</taxon>
        <taxon>Mollusca</taxon>
        <taxon>Gastropoda</taxon>
        <taxon>Patellogastropoda</taxon>
        <taxon>Lottioidea</taxon>
        <taxon>Lottiidae</taxon>
        <taxon>Lottia</taxon>
    </lineage>
</organism>
<comment type="similarity">
    <text evidence="1">Belongs to the UPF0462 family.</text>
</comment>
<reference evidence="2 3" key="1">
    <citation type="journal article" date="2013" name="Nature">
        <title>Insights into bilaterian evolution from three spiralian genomes.</title>
        <authorList>
            <person name="Simakov O."/>
            <person name="Marletaz F."/>
            <person name="Cho S.J."/>
            <person name="Edsinger-Gonzales E."/>
            <person name="Havlak P."/>
            <person name="Hellsten U."/>
            <person name="Kuo D.H."/>
            <person name="Larsson T."/>
            <person name="Lv J."/>
            <person name="Arendt D."/>
            <person name="Savage R."/>
            <person name="Osoegawa K."/>
            <person name="de Jong P."/>
            <person name="Grimwood J."/>
            <person name="Chapman J.A."/>
            <person name="Shapiro H."/>
            <person name="Aerts A."/>
            <person name="Otillar R.P."/>
            <person name="Terry A.Y."/>
            <person name="Boore J.L."/>
            <person name="Grigoriev I.V."/>
            <person name="Lindberg D.R."/>
            <person name="Seaver E.C."/>
            <person name="Weisblat D.A."/>
            <person name="Putnam N.H."/>
            <person name="Rokhsar D.S."/>
        </authorList>
    </citation>
    <scope>NUCLEOTIDE SEQUENCE [LARGE SCALE GENOMIC DNA]</scope>
</reference>
<name>V4CMS6_LOTGI</name>
<dbReference type="RefSeq" id="XP_009045644.1">
    <property type="nucleotide sequence ID" value="XM_009047396.1"/>
</dbReference>
<dbReference type="CTD" id="20252675"/>
<feature type="non-terminal residue" evidence="2">
    <location>
        <position position="1"/>
    </location>
</feature>
<sequence length="167" mass="19179">EINITTTWNGGSIDHKPVKIHLTPHKERDLKLTVQAPYFADPAPSGQAGRPFPELWNYEVVELFLMNNKDRYLEIELSPHGQHLVLLLSARRKMVKDELPLVYSATIKGDQWHGEALIPLDYLPPNITKFNAYAIHGVDEQRVYEAYSPAIGSFTEPDFHRLEFFKP</sequence>
<dbReference type="AlphaFoldDB" id="V4CMS6"/>
<dbReference type="EMBL" id="KB199929">
    <property type="protein sequence ID" value="ESP03670.1"/>
    <property type="molecule type" value="Genomic_DNA"/>
</dbReference>
<dbReference type="STRING" id="225164.V4CMS6"/>
<proteinExistence type="inferred from homology"/>
<dbReference type="PANTHER" id="PTHR31475">
    <property type="entry name" value="UPF0462 PROTEIN"/>
    <property type="match status" value="1"/>
</dbReference>
<evidence type="ECO:0000313" key="3">
    <source>
        <dbReference type="Proteomes" id="UP000030746"/>
    </source>
</evidence>
<dbReference type="OMA" id="EALIPWS"/>
<dbReference type="KEGG" id="lgi:LOTGIDRAFT_86010"/>
<gene>
    <name evidence="2" type="ORF">LOTGIDRAFT_86010</name>
</gene>
<dbReference type="Proteomes" id="UP000030746">
    <property type="component" value="Unassembled WGS sequence"/>
</dbReference>
<evidence type="ECO:0000256" key="1">
    <source>
        <dbReference type="ARBA" id="ARBA00038085"/>
    </source>
</evidence>
<dbReference type="PANTHER" id="PTHR31475:SF5">
    <property type="entry name" value="UPF0462 PROTEIN C4ORF33 HOMOLOG"/>
    <property type="match status" value="1"/>
</dbReference>
<keyword evidence="3" id="KW-1185">Reference proteome</keyword>
<accession>V4CMS6</accession>
<dbReference type="Gene3D" id="2.60.40.1190">
    <property type="match status" value="1"/>
</dbReference>